<dbReference type="PRINTS" id="PR00332">
    <property type="entry name" value="HISTRIAD"/>
</dbReference>
<reference evidence="6" key="1">
    <citation type="submission" date="2017-09" db="EMBL/GenBank/DDBJ databases">
        <title>Genome evolution observed in wild isolates of Caulobacter crescentus.</title>
        <authorList>
            <person name="Ely B."/>
            <person name="Wilson K."/>
            <person name="Scott D."/>
        </authorList>
    </citation>
    <scope>NUCLEOTIDE SEQUENCE [LARGE SCALE GENOMIC DNA]</scope>
    <source>
        <strain evidence="6">CB13b1a</strain>
    </source>
</reference>
<dbReference type="PANTHER" id="PTHR46648:SF1">
    <property type="entry name" value="ADENOSINE 5'-MONOPHOSPHORAMIDASE HNT1"/>
    <property type="match status" value="1"/>
</dbReference>
<dbReference type="InterPro" id="IPR001310">
    <property type="entry name" value="Histidine_triad_HIT"/>
</dbReference>
<evidence type="ECO:0000256" key="2">
    <source>
        <dbReference type="PIRSR" id="PIRSR601310-3"/>
    </source>
</evidence>
<dbReference type="InterPro" id="IPR036265">
    <property type="entry name" value="HIT-like_sf"/>
</dbReference>
<feature type="domain" description="HIT" evidence="4">
    <location>
        <begin position="12"/>
        <end position="120"/>
    </location>
</feature>
<proteinExistence type="predicted"/>
<gene>
    <name evidence="5" type="ORF">CA606_08510</name>
</gene>
<evidence type="ECO:0000313" key="5">
    <source>
        <dbReference type="EMBL" id="ATC32390.1"/>
    </source>
</evidence>
<dbReference type="EMBL" id="CP023315">
    <property type="protein sequence ID" value="ATC32390.1"/>
    <property type="molecule type" value="Genomic_DNA"/>
</dbReference>
<protein>
    <submittedName>
        <fullName evidence="5">HIT family protein</fullName>
    </submittedName>
</protein>
<dbReference type="Gene3D" id="3.30.428.10">
    <property type="entry name" value="HIT-like"/>
    <property type="match status" value="1"/>
</dbReference>
<sequence>MSLDGRYDTGNIFAKIIRGEIPSVKVFEDDKVLAFMDVFPQARGHALVISKVSQARNILEVEPQVLADLTAATQTLARAIVTSLKPDGVVVTQFNGAPAGQTIFHLHFHVIPRYEGEALGRHGEGGMADVAELQALAEKISAAL</sequence>
<evidence type="ECO:0000256" key="1">
    <source>
        <dbReference type="PIRSR" id="PIRSR601310-1"/>
    </source>
</evidence>
<evidence type="ECO:0000259" key="4">
    <source>
        <dbReference type="PROSITE" id="PS51084"/>
    </source>
</evidence>
<dbReference type="Pfam" id="PF01230">
    <property type="entry name" value="HIT"/>
    <property type="match status" value="1"/>
</dbReference>
<dbReference type="PROSITE" id="PS51084">
    <property type="entry name" value="HIT_2"/>
    <property type="match status" value="1"/>
</dbReference>
<feature type="short sequence motif" description="Histidine triad motif" evidence="2 3">
    <location>
        <begin position="105"/>
        <end position="109"/>
    </location>
</feature>
<dbReference type="GO" id="GO:0009117">
    <property type="term" value="P:nucleotide metabolic process"/>
    <property type="evidence" value="ECO:0007669"/>
    <property type="project" value="TreeGrafter"/>
</dbReference>
<evidence type="ECO:0000256" key="3">
    <source>
        <dbReference type="PROSITE-ProRule" id="PRU00464"/>
    </source>
</evidence>
<dbReference type="GO" id="GO:0003824">
    <property type="term" value="F:catalytic activity"/>
    <property type="evidence" value="ECO:0007669"/>
    <property type="project" value="InterPro"/>
</dbReference>
<dbReference type="InterPro" id="IPR011146">
    <property type="entry name" value="HIT-like"/>
</dbReference>
<dbReference type="InterPro" id="IPR039384">
    <property type="entry name" value="HINT"/>
</dbReference>
<dbReference type="Proteomes" id="UP000217311">
    <property type="component" value="Chromosome"/>
</dbReference>
<dbReference type="SUPFAM" id="SSF54197">
    <property type="entry name" value="HIT-like"/>
    <property type="match status" value="1"/>
</dbReference>
<organism evidence="5 6">
    <name type="scientific">Caulobacter vibrioides</name>
    <name type="common">Caulobacter crescentus</name>
    <dbReference type="NCBI Taxonomy" id="155892"/>
    <lineage>
        <taxon>Bacteria</taxon>
        <taxon>Pseudomonadati</taxon>
        <taxon>Pseudomonadota</taxon>
        <taxon>Alphaproteobacteria</taxon>
        <taxon>Caulobacterales</taxon>
        <taxon>Caulobacteraceae</taxon>
        <taxon>Caulobacter</taxon>
    </lineage>
</organism>
<dbReference type="PANTHER" id="PTHR46648">
    <property type="entry name" value="HIT FAMILY PROTEIN 1"/>
    <property type="match status" value="1"/>
</dbReference>
<dbReference type="CDD" id="cd01277">
    <property type="entry name" value="HINT_subgroup"/>
    <property type="match status" value="1"/>
</dbReference>
<feature type="active site" description="Tele-AMP-histidine intermediate" evidence="1">
    <location>
        <position position="107"/>
    </location>
</feature>
<accession>A0A290MK57</accession>
<dbReference type="AlphaFoldDB" id="A0A290MK57"/>
<name>A0A290MK57_CAUVI</name>
<evidence type="ECO:0000313" key="6">
    <source>
        <dbReference type="Proteomes" id="UP000217311"/>
    </source>
</evidence>
<dbReference type="RefSeq" id="WP_096051808.1">
    <property type="nucleotide sequence ID" value="NZ_CP023315.3"/>
</dbReference>